<proteinExistence type="predicted"/>
<dbReference type="AlphaFoldDB" id="H8ZE52"/>
<sequence>MCRNGMNRVLGTYTLHAKQYYDESTHAYSTSDILCIFYHDFKIFNGFLSA</sequence>
<reference evidence="1" key="1">
    <citation type="submission" date="2011-03" db="EMBL/GenBank/DDBJ databases">
        <title>The Genome Sequence of Nematocida sp1 strain ERTm2.</title>
        <authorList>
            <consortium name="The Broad Institute Genome Sequencing Platform"/>
            <consortium name="The Broad Institute Genome Sequencing Center for Infectious Disease"/>
            <person name="Cuomo C."/>
            <person name="Troemel E."/>
            <person name="Young S.K."/>
            <person name="Zeng Q."/>
            <person name="Gargeya S."/>
            <person name="Fitzgerald M."/>
            <person name="Haas B."/>
            <person name="Abouelleil A."/>
            <person name="Alvarado L."/>
            <person name="Arachchi H.M."/>
            <person name="Berlin A."/>
            <person name="Brown A."/>
            <person name="Chapman S.B."/>
            <person name="Chen Z."/>
            <person name="Dunbar C."/>
            <person name="Freedman E."/>
            <person name="Gearin G."/>
            <person name="Gellesch M."/>
            <person name="Goldberg J."/>
            <person name="Griggs A."/>
            <person name="Gujja S."/>
            <person name="Heilman E.R."/>
            <person name="Heiman D."/>
            <person name="Howarth C."/>
            <person name="Larson L."/>
            <person name="Lui A."/>
            <person name="MacDonald P.J.P."/>
            <person name="Mehta T."/>
            <person name="Montmayeur A."/>
            <person name="Murphy C."/>
            <person name="Neiman D."/>
            <person name="Pearson M."/>
            <person name="Priest M."/>
            <person name="Roberts A."/>
            <person name="Saif S."/>
            <person name="Shea T."/>
            <person name="Shenoy N."/>
            <person name="Sisk P."/>
            <person name="Stolte C."/>
            <person name="Sykes S."/>
            <person name="White J."/>
            <person name="Yandava C."/>
            <person name="Wortman J."/>
            <person name="Nusbaum C."/>
            <person name="Birren B."/>
        </authorList>
    </citation>
    <scope>NUCLEOTIDE SEQUENCE</scope>
    <source>
        <strain evidence="1">ERTm2</strain>
    </source>
</reference>
<dbReference type="HOGENOM" id="CLU_3125448_0_0_1"/>
<dbReference type="EMBL" id="JH604636">
    <property type="protein sequence ID" value="EHY65427.1"/>
    <property type="molecule type" value="Genomic_DNA"/>
</dbReference>
<protein>
    <submittedName>
        <fullName evidence="1">Uncharacterized protein</fullName>
    </submittedName>
</protein>
<evidence type="ECO:0000313" key="1">
    <source>
        <dbReference type="EMBL" id="EHY65427.1"/>
    </source>
</evidence>
<dbReference type="Proteomes" id="UP000005622">
    <property type="component" value="Unassembled WGS sequence"/>
</dbReference>
<name>H8ZE52_NEMA1</name>
<organism evidence="1">
    <name type="scientific">Nematocida ausubeli (strain ATCC PRA-371 / ERTm2)</name>
    <name type="common">Nematode killer fungus</name>
    <dbReference type="NCBI Taxonomy" id="1913371"/>
    <lineage>
        <taxon>Eukaryota</taxon>
        <taxon>Fungi</taxon>
        <taxon>Fungi incertae sedis</taxon>
        <taxon>Microsporidia</taxon>
        <taxon>Nematocida</taxon>
    </lineage>
</organism>
<accession>H8ZE52</accession>
<gene>
    <name evidence="1" type="ORF">NERG_01873</name>
</gene>